<evidence type="ECO:0000313" key="2">
    <source>
        <dbReference type="Proteomes" id="UP000758603"/>
    </source>
</evidence>
<dbReference type="GeneID" id="70124712"/>
<keyword evidence="2" id="KW-1185">Reference proteome</keyword>
<dbReference type="Proteomes" id="UP000758603">
    <property type="component" value="Unassembled WGS sequence"/>
</dbReference>
<gene>
    <name evidence="1" type="ORF">BKA67DRAFT_261450</name>
</gene>
<sequence>MAIFVKNYYTWHNKSRDRIWNALDCRRKEQLLANNEGFRYQEVGLSVRKLKGIHGLRWHIEKNE</sequence>
<dbReference type="RefSeq" id="XP_045958091.1">
    <property type="nucleotide sequence ID" value="XM_046095819.1"/>
</dbReference>
<protein>
    <submittedName>
        <fullName evidence="1">Uncharacterized protein</fullName>
    </submittedName>
</protein>
<dbReference type="EMBL" id="JAGPXC010000004">
    <property type="protein sequence ID" value="KAH6653821.1"/>
    <property type="molecule type" value="Genomic_DNA"/>
</dbReference>
<accession>A0A9P8UKM1</accession>
<reference evidence="1" key="1">
    <citation type="journal article" date="2021" name="Nat. Commun.">
        <title>Genetic determinants of endophytism in the Arabidopsis root mycobiome.</title>
        <authorList>
            <person name="Mesny F."/>
            <person name="Miyauchi S."/>
            <person name="Thiergart T."/>
            <person name="Pickel B."/>
            <person name="Atanasova L."/>
            <person name="Karlsson M."/>
            <person name="Huettel B."/>
            <person name="Barry K.W."/>
            <person name="Haridas S."/>
            <person name="Chen C."/>
            <person name="Bauer D."/>
            <person name="Andreopoulos W."/>
            <person name="Pangilinan J."/>
            <person name="LaButti K."/>
            <person name="Riley R."/>
            <person name="Lipzen A."/>
            <person name="Clum A."/>
            <person name="Drula E."/>
            <person name="Henrissat B."/>
            <person name="Kohler A."/>
            <person name="Grigoriev I.V."/>
            <person name="Martin F.M."/>
            <person name="Hacquard S."/>
        </authorList>
    </citation>
    <scope>NUCLEOTIDE SEQUENCE</scope>
    <source>
        <strain evidence="1">MPI-SDFR-AT-0073</strain>
    </source>
</reference>
<name>A0A9P8UKM1_9PEZI</name>
<proteinExistence type="predicted"/>
<comment type="caution">
    <text evidence="1">The sequence shown here is derived from an EMBL/GenBank/DDBJ whole genome shotgun (WGS) entry which is preliminary data.</text>
</comment>
<organism evidence="1 2">
    <name type="scientific">Truncatella angustata</name>
    <dbReference type="NCBI Taxonomy" id="152316"/>
    <lineage>
        <taxon>Eukaryota</taxon>
        <taxon>Fungi</taxon>
        <taxon>Dikarya</taxon>
        <taxon>Ascomycota</taxon>
        <taxon>Pezizomycotina</taxon>
        <taxon>Sordariomycetes</taxon>
        <taxon>Xylariomycetidae</taxon>
        <taxon>Amphisphaeriales</taxon>
        <taxon>Sporocadaceae</taxon>
        <taxon>Truncatella</taxon>
    </lineage>
</organism>
<evidence type="ECO:0000313" key="1">
    <source>
        <dbReference type="EMBL" id="KAH6653821.1"/>
    </source>
</evidence>
<dbReference type="AlphaFoldDB" id="A0A9P8UKM1"/>